<name>A0AAV4NV49_CAEEX</name>
<dbReference type="EMBL" id="BPLR01021356">
    <property type="protein sequence ID" value="GIX88747.1"/>
    <property type="molecule type" value="Genomic_DNA"/>
</dbReference>
<evidence type="ECO:0000313" key="2">
    <source>
        <dbReference type="Proteomes" id="UP001054945"/>
    </source>
</evidence>
<sequence length="161" mass="19056">MNKCKPGCLFNSESMKGAFIEQRSQELKICFTRSGRKNFQQDDVDHIMFLPGVVAFFKKHNVDYKYVYLEGRGKIHRGSCRLQYVSAPLKWRKILQQDDVDHIMCVLPWSGERFFNKDNVDLAHCFIPEVGERTLNKDNVICYISFHWRVKRSFQQGDTRR</sequence>
<dbReference type="Proteomes" id="UP001054945">
    <property type="component" value="Unassembled WGS sequence"/>
</dbReference>
<organism evidence="1 2">
    <name type="scientific">Caerostris extrusa</name>
    <name type="common">Bark spider</name>
    <name type="synonym">Caerostris bankana</name>
    <dbReference type="NCBI Taxonomy" id="172846"/>
    <lineage>
        <taxon>Eukaryota</taxon>
        <taxon>Metazoa</taxon>
        <taxon>Ecdysozoa</taxon>
        <taxon>Arthropoda</taxon>
        <taxon>Chelicerata</taxon>
        <taxon>Arachnida</taxon>
        <taxon>Araneae</taxon>
        <taxon>Araneomorphae</taxon>
        <taxon>Entelegynae</taxon>
        <taxon>Araneoidea</taxon>
        <taxon>Araneidae</taxon>
        <taxon>Caerostris</taxon>
    </lineage>
</organism>
<comment type="caution">
    <text evidence="1">The sequence shown here is derived from an EMBL/GenBank/DDBJ whole genome shotgun (WGS) entry which is preliminary data.</text>
</comment>
<accession>A0AAV4NV49</accession>
<protein>
    <submittedName>
        <fullName evidence="1">Uncharacterized protein</fullName>
    </submittedName>
</protein>
<proteinExistence type="predicted"/>
<gene>
    <name evidence="1" type="ORF">CEXT_393571</name>
</gene>
<dbReference type="AlphaFoldDB" id="A0AAV4NV49"/>
<evidence type="ECO:0000313" key="1">
    <source>
        <dbReference type="EMBL" id="GIX88747.1"/>
    </source>
</evidence>
<reference evidence="1 2" key="1">
    <citation type="submission" date="2021-06" db="EMBL/GenBank/DDBJ databases">
        <title>Caerostris extrusa draft genome.</title>
        <authorList>
            <person name="Kono N."/>
            <person name="Arakawa K."/>
        </authorList>
    </citation>
    <scope>NUCLEOTIDE SEQUENCE [LARGE SCALE GENOMIC DNA]</scope>
</reference>
<keyword evidence="2" id="KW-1185">Reference proteome</keyword>